<keyword evidence="2" id="KW-1185">Reference proteome</keyword>
<accession>A0A7J0FFQ3</accession>
<name>A0A7J0FFQ3_9ERIC</name>
<evidence type="ECO:0000313" key="2">
    <source>
        <dbReference type="Proteomes" id="UP000585474"/>
    </source>
</evidence>
<evidence type="ECO:0000313" key="1">
    <source>
        <dbReference type="EMBL" id="GFY97511.1"/>
    </source>
</evidence>
<dbReference type="EMBL" id="BJWL01000012">
    <property type="protein sequence ID" value="GFY97511.1"/>
    <property type="molecule type" value="Genomic_DNA"/>
</dbReference>
<gene>
    <name evidence="1" type="ORF">Acr_12g0000520</name>
</gene>
<reference evidence="1 2" key="1">
    <citation type="submission" date="2019-07" db="EMBL/GenBank/DDBJ databases">
        <title>De Novo Assembly of kiwifruit Actinidia rufa.</title>
        <authorList>
            <person name="Sugita-Konishi S."/>
            <person name="Sato K."/>
            <person name="Mori E."/>
            <person name="Abe Y."/>
            <person name="Kisaki G."/>
            <person name="Hamano K."/>
            <person name="Suezawa K."/>
            <person name="Otani M."/>
            <person name="Fukuda T."/>
            <person name="Manabe T."/>
            <person name="Gomi K."/>
            <person name="Tabuchi M."/>
            <person name="Akimitsu K."/>
            <person name="Kataoka I."/>
        </authorList>
    </citation>
    <scope>NUCLEOTIDE SEQUENCE [LARGE SCALE GENOMIC DNA]</scope>
    <source>
        <strain evidence="2">cv. Fuchu</strain>
    </source>
</reference>
<dbReference type="AlphaFoldDB" id="A0A7J0FFQ3"/>
<sequence length="47" mass="5127">MNVLFEKKFGTIGDCPEHGSSEPDEQALCLVQGQSAENRIWHAAKPG</sequence>
<dbReference type="Proteomes" id="UP000585474">
    <property type="component" value="Unassembled WGS sequence"/>
</dbReference>
<protein>
    <submittedName>
        <fullName evidence="1">Uncharacterized protein</fullName>
    </submittedName>
</protein>
<organism evidence="1 2">
    <name type="scientific">Actinidia rufa</name>
    <dbReference type="NCBI Taxonomy" id="165716"/>
    <lineage>
        <taxon>Eukaryota</taxon>
        <taxon>Viridiplantae</taxon>
        <taxon>Streptophyta</taxon>
        <taxon>Embryophyta</taxon>
        <taxon>Tracheophyta</taxon>
        <taxon>Spermatophyta</taxon>
        <taxon>Magnoliopsida</taxon>
        <taxon>eudicotyledons</taxon>
        <taxon>Gunneridae</taxon>
        <taxon>Pentapetalae</taxon>
        <taxon>asterids</taxon>
        <taxon>Ericales</taxon>
        <taxon>Actinidiaceae</taxon>
        <taxon>Actinidia</taxon>
    </lineage>
</organism>
<proteinExistence type="predicted"/>
<comment type="caution">
    <text evidence="1">The sequence shown here is derived from an EMBL/GenBank/DDBJ whole genome shotgun (WGS) entry which is preliminary data.</text>
</comment>